<keyword evidence="2" id="KW-0328">Glycosyltransferase</keyword>
<accession>A0A413JY11</accession>
<protein>
    <submittedName>
        <fullName evidence="5">Glycosyltransferase</fullName>
    </submittedName>
</protein>
<keyword evidence="3 5" id="KW-0808">Transferase</keyword>
<evidence type="ECO:0000313" key="6">
    <source>
        <dbReference type="Proteomes" id="UP000284614"/>
    </source>
</evidence>
<dbReference type="AlphaFoldDB" id="A0A413JY11"/>
<dbReference type="InterPro" id="IPR029044">
    <property type="entry name" value="Nucleotide-diphossugar_trans"/>
</dbReference>
<dbReference type="SUPFAM" id="SSF53448">
    <property type="entry name" value="Nucleotide-diphospho-sugar transferases"/>
    <property type="match status" value="1"/>
</dbReference>
<dbReference type="Gene3D" id="3.90.550.10">
    <property type="entry name" value="Spore Coat Polysaccharide Biosynthesis Protein SpsA, Chain A"/>
    <property type="match status" value="1"/>
</dbReference>
<dbReference type="EMBL" id="QSDG01000010">
    <property type="protein sequence ID" value="RGY68317.1"/>
    <property type="molecule type" value="Genomic_DNA"/>
</dbReference>
<evidence type="ECO:0000256" key="3">
    <source>
        <dbReference type="ARBA" id="ARBA00022679"/>
    </source>
</evidence>
<evidence type="ECO:0000313" key="5">
    <source>
        <dbReference type="EMBL" id="RGY68317.1"/>
    </source>
</evidence>
<evidence type="ECO:0000256" key="2">
    <source>
        <dbReference type="ARBA" id="ARBA00022676"/>
    </source>
</evidence>
<name>A0A413JY11_BACFG</name>
<dbReference type="PANTHER" id="PTHR43685">
    <property type="entry name" value="GLYCOSYLTRANSFERASE"/>
    <property type="match status" value="1"/>
</dbReference>
<sequence length="275" mass="32688">MGNCNTKLCVIMSIYKNDNLLAVTQSIESILRQAYDKIEFYIQLDGEIRSDILQYLQRLCIQDIRVKILNRTLNRGLAYSLNELLNIVLTKEYEYIARMDADDISMPERFAKQIAFMNSHPDVDCLGTWAIEIDNEGKEYFRKKMPTTHEECLELFKKRDCMIHPTVMFRRSYFEKAGLYPEDTYFGEDTMMWAKGFKSGCKFANVPEYLFKFRLDLNFFERRRGWKHAKSIYTLRRRVNRMLGFGWKEDCYALLYAMAKLMPKSVLDIIYKTVR</sequence>
<dbReference type="Proteomes" id="UP000284614">
    <property type="component" value="Unassembled WGS sequence"/>
</dbReference>
<reference evidence="5 6" key="1">
    <citation type="submission" date="2018-08" db="EMBL/GenBank/DDBJ databases">
        <title>A genome reference for cultivated species of the human gut microbiota.</title>
        <authorList>
            <person name="Zou Y."/>
            <person name="Xue W."/>
            <person name="Luo G."/>
        </authorList>
    </citation>
    <scope>NUCLEOTIDE SEQUENCE [LARGE SCALE GENOMIC DNA]</scope>
    <source>
        <strain evidence="5 6">OF01-1</strain>
    </source>
</reference>
<comment type="similarity">
    <text evidence="1">Belongs to the glycosyltransferase 2 family.</text>
</comment>
<organism evidence="5 6">
    <name type="scientific">Bacteroides fragilis</name>
    <dbReference type="NCBI Taxonomy" id="817"/>
    <lineage>
        <taxon>Bacteria</taxon>
        <taxon>Pseudomonadati</taxon>
        <taxon>Bacteroidota</taxon>
        <taxon>Bacteroidia</taxon>
        <taxon>Bacteroidales</taxon>
        <taxon>Bacteroidaceae</taxon>
        <taxon>Bacteroides</taxon>
    </lineage>
</organism>
<dbReference type="Pfam" id="PF00535">
    <property type="entry name" value="Glycos_transf_2"/>
    <property type="match status" value="1"/>
</dbReference>
<dbReference type="GO" id="GO:0016757">
    <property type="term" value="F:glycosyltransferase activity"/>
    <property type="evidence" value="ECO:0007669"/>
    <property type="project" value="UniProtKB-KW"/>
</dbReference>
<dbReference type="InterPro" id="IPR050834">
    <property type="entry name" value="Glycosyltransf_2"/>
</dbReference>
<evidence type="ECO:0000259" key="4">
    <source>
        <dbReference type="Pfam" id="PF00535"/>
    </source>
</evidence>
<comment type="caution">
    <text evidence="5">The sequence shown here is derived from an EMBL/GenBank/DDBJ whole genome shotgun (WGS) entry which is preliminary data.</text>
</comment>
<dbReference type="InterPro" id="IPR001173">
    <property type="entry name" value="Glyco_trans_2-like"/>
</dbReference>
<evidence type="ECO:0000256" key="1">
    <source>
        <dbReference type="ARBA" id="ARBA00006739"/>
    </source>
</evidence>
<dbReference type="PANTHER" id="PTHR43685:SF5">
    <property type="entry name" value="GLYCOSYLTRANSFERASE EPSE-RELATED"/>
    <property type="match status" value="1"/>
</dbReference>
<feature type="domain" description="Glycosyltransferase 2-like" evidence="4">
    <location>
        <begin position="9"/>
        <end position="176"/>
    </location>
</feature>
<gene>
    <name evidence="5" type="ORF">DXA27_12515</name>
</gene>
<proteinExistence type="inferred from homology"/>